<dbReference type="InterPro" id="IPR036390">
    <property type="entry name" value="WH_DNA-bd_sf"/>
</dbReference>
<proteinExistence type="inferred from homology"/>
<evidence type="ECO:0000256" key="2">
    <source>
        <dbReference type="ARBA" id="ARBA00023015"/>
    </source>
</evidence>
<dbReference type="FunFam" id="1.10.10.10:FF:000001">
    <property type="entry name" value="LysR family transcriptional regulator"/>
    <property type="match status" value="1"/>
</dbReference>
<dbReference type="PROSITE" id="PS50931">
    <property type="entry name" value="HTH_LYSR"/>
    <property type="match status" value="1"/>
</dbReference>
<dbReference type="InterPro" id="IPR005119">
    <property type="entry name" value="LysR_subst-bd"/>
</dbReference>
<dbReference type="GO" id="GO:0003700">
    <property type="term" value="F:DNA-binding transcription factor activity"/>
    <property type="evidence" value="ECO:0007669"/>
    <property type="project" value="InterPro"/>
</dbReference>
<gene>
    <name evidence="6" type="primary">dmlR_3</name>
    <name evidence="6" type="ORF">PSECIP111854_00245</name>
</gene>
<evidence type="ECO:0000313" key="6">
    <source>
        <dbReference type="EMBL" id="CAH9049600.1"/>
    </source>
</evidence>
<evidence type="ECO:0000313" key="7">
    <source>
        <dbReference type="Proteomes" id="UP001152467"/>
    </source>
</evidence>
<dbReference type="Pfam" id="PF00126">
    <property type="entry name" value="HTH_1"/>
    <property type="match status" value="1"/>
</dbReference>
<protein>
    <submittedName>
        <fullName evidence="6">HTH-type transcriptional regulator DmlR</fullName>
    </submittedName>
</protein>
<dbReference type="PANTHER" id="PTHR30537">
    <property type="entry name" value="HTH-TYPE TRANSCRIPTIONAL REGULATOR"/>
    <property type="match status" value="1"/>
</dbReference>
<keyword evidence="7" id="KW-1185">Reference proteome</keyword>
<dbReference type="Gene3D" id="3.40.190.290">
    <property type="match status" value="1"/>
</dbReference>
<keyword evidence="4" id="KW-0804">Transcription</keyword>
<evidence type="ECO:0000256" key="4">
    <source>
        <dbReference type="ARBA" id="ARBA00023163"/>
    </source>
</evidence>
<dbReference type="GO" id="GO:0006351">
    <property type="term" value="P:DNA-templated transcription"/>
    <property type="evidence" value="ECO:0007669"/>
    <property type="project" value="TreeGrafter"/>
</dbReference>
<feature type="domain" description="HTH lysR-type" evidence="5">
    <location>
        <begin position="1"/>
        <end position="59"/>
    </location>
</feature>
<dbReference type="EMBL" id="CAMAPC010000001">
    <property type="protein sequence ID" value="CAH9049600.1"/>
    <property type="molecule type" value="Genomic_DNA"/>
</dbReference>
<dbReference type="InterPro" id="IPR058163">
    <property type="entry name" value="LysR-type_TF_proteobact-type"/>
</dbReference>
<dbReference type="InterPro" id="IPR036388">
    <property type="entry name" value="WH-like_DNA-bd_sf"/>
</dbReference>
<evidence type="ECO:0000256" key="1">
    <source>
        <dbReference type="ARBA" id="ARBA00009437"/>
    </source>
</evidence>
<comment type="caution">
    <text evidence="6">The sequence shown here is derived from an EMBL/GenBank/DDBJ whole genome shotgun (WGS) entry which is preliminary data.</text>
</comment>
<dbReference type="SUPFAM" id="SSF53850">
    <property type="entry name" value="Periplasmic binding protein-like II"/>
    <property type="match status" value="1"/>
</dbReference>
<accession>A0A9W4VM90</accession>
<dbReference type="RefSeq" id="WP_261625594.1">
    <property type="nucleotide sequence ID" value="NZ_CAMAPC010000001.1"/>
</dbReference>
<name>A0A9W4VM90_9GAMM</name>
<evidence type="ECO:0000259" key="5">
    <source>
        <dbReference type="PROSITE" id="PS50931"/>
    </source>
</evidence>
<organism evidence="6 7">
    <name type="scientific">Pseudoalteromonas holothuriae</name>
    <dbReference type="NCBI Taxonomy" id="2963714"/>
    <lineage>
        <taxon>Bacteria</taxon>
        <taxon>Pseudomonadati</taxon>
        <taxon>Pseudomonadota</taxon>
        <taxon>Gammaproteobacteria</taxon>
        <taxon>Alteromonadales</taxon>
        <taxon>Pseudoalteromonadaceae</taxon>
        <taxon>Pseudoalteromonas</taxon>
    </lineage>
</organism>
<dbReference type="CDD" id="cd08422">
    <property type="entry name" value="PBP2_CrgA_like"/>
    <property type="match status" value="1"/>
</dbReference>
<sequence>MDKFSALKSFVEVANTGSYTQAAEQLNLSRVKVTRHIKLLEDWLKVRLLHRTTRRVSLTAPGQELLIKCEHILNEMTHLESVAHTHNTELVGDIRIATPIGLGQNMLYDTLSEFTQRYPKVTVQLVMSDSNAQLVEEHIDVALRYTSQPDDTLIARKLMRIDSVLCCSSRYIEQHGLLTTPAQLLAHNCLIHFPQNTWSFIEHNQLSSIKVQGNIKANDVTVLLKACIDGLGIAYLPCDLANKYLISGELSQLLPSIILPSMSLWAVYLSRSYQRPAVRAFIDHLAQQWQTDISAPK</sequence>
<dbReference type="InterPro" id="IPR000847">
    <property type="entry name" value="LysR_HTH_N"/>
</dbReference>
<comment type="similarity">
    <text evidence="1">Belongs to the LysR transcriptional regulatory family.</text>
</comment>
<dbReference type="AlphaFoldDB" id="A0A9W4VM90"/>
<keyword evidence="3" id="KW-0238">DNA-binding</keyword>
<dbReference type="PANTHER" id="PTHR30537:SF35">
    <property type="entry name" value="TRANSCRIPTIONAL REGULATORY PROTEIN"/>
    <property type="match status" value="1"/>
</dbReference>
<dbReference type="Pfam" id="PF03466">
    <property type="entry name" value="LysR_substrate"/>
    <property type="match status" value="1"/>
</dbReference>
<dbReference type="SUPFAM" id="SSF46785">
    <property type="entry name" value="Winged helix' DNA-binding domain"/>
    <property type="match status" value="1"/>
</dbReference>
<dbReference type="GO" id="GO:0043565">
    <property type="term" value="F:sequence-specific DNA binding"/>
    <property type="evidence" value="ECO:0007669"/>
    <property type="project" value="TreeGrafter"/>
</dbReference>
<dbReference type="Proteomes" id="UP001152467">
    <property type="component" value="Unassembled WGS sequence"/>
</dbReference>
<evidence type="ECO:0000256" key="3">
    <source>
        <dbReference type="ARBA" id="ARBA00023125"/>
    </source>
</evidence>
<keyword evidence="2" id="KW-0805">Transcription regulation</keyword>
<reference evidence="6" key="1">
    <citation type="submission" date="2022-07" db="EMBL/GenBank/DDBJ databases">
        <authorList>
            <person name="Criscuolo A."/>
        </authorList>
    </citation>
    <scope>NUCLEOTIDE SEQUENCE</scope>
    <source>
        <strain evidence="6">CIP111854</strain>
    </source>
</reference>
<dbReference type="Gene3D" id="1.10.10.10">
    <property type="entry name" value="Winged helix-like DNA-binding domain superfamily/Winged helix DNA-binding domain"/>
    <property type="match status" value="1"/>
</dbReference>